<evidence type="ECO:0000259" key="3">
    <source>
        <dbReference type="SMART" id="SM00382"/>
    </source>
</evidence>
<accession>A0A1G5G548</accession>
<dbReference type="GO" id="GO:0006508">
    <property type="term" value="P:proteolysis"/>
    <property type="evidence" value="ECO:0007669"/>
    <property type="project" value="InterPro"/>
</dbReference>
<name>A0A1G5G548_9RHOB</name>
<dbReference type="Gene3D" id="1.20.58.760">
    <property type="entry name" value="Peptidase M41"/>
    <property type="match status" value="1"/>
</dbReference>
<evidence type="ECO:0000313" key="4">
    <source>
        <dbReference type="EMBL" id="SCY46672.1"/>
    </source>
</evidence>
<dbReference type="GO" id="GO:0030163">
    <property type="term" value="P:protein catabolic process"/>
    <property type="evidence" value="ECO:0007669"/>
    <property type="project" value="TreeGrafter"/>
</dbReference>
<dbReference type="CDD" id="cd19481">
    <property type="entry name" value="RecA-like_protease"/>
    <property type="match status" value="1"/>
</dbReference>
<dbReference type="Pfam" id="PF01434">
    <property type="entry name" value="Peptidase_M41"/>
    <property type="match status" value="1"/>
</dbReference>
<dbReference type="SMART" id="SM00382">
    <property type="entry name" value="AAA"/>
    <property type="match status" value="1"/>
</dbReference>
<sequence>MPDWLPRFYTAAARIDARPLTAEEMPEHVFEALIEGRIGEIDLEEIDETVPIEEPEISFAETRPGLAQRPLRALALARLCRALPTAEDLARWLAPGAITVIACRPAGLAGDLAIVLAQLIEAEHPTRKLNLVCSSGRATAPETKPLDAVAGFWKDALAEGGGAHLLILGDAAQLPRRMARLLPPVLQFGPPDREVVAAALSLGDPGPLVGDCALPPDAALARLDADAWRLALRLPDLAGRAAELRRLTDVAVGARDAGPVLEDLCLDGPVAAAARRLVADIAAWREGRIAWSQMTRSLLIHGEPGTGKTWLARAVAGSAGLPLVTASLAEWQAAGHLGDMLREMRAAFARARSNAPCVLILDELDAAGSRASGDRHAVSYRAQVIAGLLQELDGVLGLEGVLVLATTNDARAIDPALLRPGRIDRVLALPRPSPAAVRAILARLVAALPGAARGAITGADLDRLSRRAAGRSPAELDAALREAQSRAREAGRAVAAGDIAAALGLGREDPAVLSRVAVHEAGHAVMLHCTGRGRITGARIGMGGGHVAVEDLPLLETRAGLEDQLACCLAGRAAEELILGAPTTGAGGGAASDLGRATQLAAEIERGYGLGAGLLWQADPGAALATDPTLAMRVEAHLQRALRHARATLIAERPRLEALTARLLAERVIEGDPFAAPRTAPAAARWGAEAGADVAAVTAPAAGGPTGPAGTEARHDGA</sequence>
<proteinExistence type="inferred from homology"/>
<evidence type="ECO:0000256" key="1">
    <source>
        <dbReference type="RuleBase" id="RU003651"/>
    </source>
</evidence>
<dbReference type="RefSeq" id="WP_090742226.1">
    <property type="nucleotide sequence ID" value="NZ_FMVT01000005.1"/>
</dbReference>
<evidence type="ECO:0000256" key="2">
    <source>
        <dbReference type="SAM" id="MobiDB-lite"/>
    </source>
</evidence>
<dbReference type="EMBL" id="FMVT01000005">
    <property type="protein sequence ID" value="SCY46672.1"/>
    <property type="molecule type" value="Genomic_DNA"/>
</dbReference>
<gene>
    <name evidence="4" type="ORF">SAMN05660710_01611</name>
</gene>
<dbReference type="GO" id="GO:0004222">
    <property type="term" value="F:metalloendopeptidase activity"/>
    <property type="evidence" value="ECO:0007669"/>
    <property type="project" value="InterPro"/>
</dbReference>
<dbReference type="InterPro" id="IPR003960">
    <property type="entry name" value="ATPase_AAA_CS"/>
</dbReference>
<dbReference type="InterPro" id="IPR003593">
    <property type="entry name" value="AAA+_ATPase"/>
</dbReference>
<dbReference type="OrthoDB" id="9809379at2"/>
<keyword evidence="1" id="KW-0547">Nucleotide-binding</keyword>
<dbReference type="GO" id="GO:0005886">
    <property type="term" value="C:plasma membrane"/>
    <property type="evidence" value="ECO:0007669"/>
    <property type="project" value="TreeGrafter"/>
</dbReference>
<feature type="compositionally biased region" description="Low complexity" evidence="2">
    <location>
        <begin position="698"/>
        <end position="711"/>
    </location>
</feature>
<dbReference type="GO" id="GO:0005524">
    <property type="term" value="F:ATP binding"/>
    <property type="evidence" value="ECO:0007669"/>
    <property type="project" value="UniProtKB-KW"/>
</dbReference>
<evidence type="ECO:0000313" key="5">
    <source>
        <dbReference type="Proteomes" id="UP000199502"/>
    </source>
</evidence>
<dbReference type="SUPFAM" id="SSF140990">
    <property type="entry name" value="FtsH protease domain-like"/>
    <property type="match status" value="1"/>
</dbReference>
<dbReference type="Gene3D" id="3.40.50.300">
    <property type="entry name" value="P-loop containing nucleotide triphosphate hydrolases"/>
    <property type="match status" value="1"/>
</dbReference>
<dbReference type="STRING" id="336292.SAMN05660710_01611"/>
<keyword evidence="1" id="KW-0067">ATP-binding</keyword>
<dbReference type="InterPro" id="IPR037219">
    <property type="entry name" value="Peptidase_M41-like"/>
</dbReference>
<protein>
    <submittedName>
        <fullName evidence="4">Peptidase family M41</fullName>
    </submittedName>
</protein>
<comment type="similarity">
    <text evidence="1">Belongs to the AAA ATPase family.</text>
</comment>
<dbReference type="PROSITE" id="PS00674">
    <property type="entry name" value="AAA"/>
    <property type="match status" value="1"/>
</dbReference>
<dbReference type="Proteomes" id="UP000199502">
    <property type="component" value="Unassembled WGS sequence"/>
</dbReference>
<organism evidence="4 5">
    <name type="scientific">Paracoccus tibetensis</name>
    <dbReference type="NCBI Taxonomy" id="336292"/>
    <lineage>
        <taxon>Bacteria</taxon>
        <taxon>Pseudomonadati</taxon>
        <taxon>Pseudomonadota</taxon>
        <taxon>Alphaproteobacteria</taxon>
        <taxon>Rhodobacterales</taxon>
        <taxon>Paracoccaceae</taxon>
        <taxon>Paracoccus</taxon>
    </lineage>
</organism>
<dbReference type="Gene3D" id="1.10.8.60">
    <property type="match status" value="1"/>
</dbReference>
<dbReference type="InterPro" id="IPR000642">
    <property type="entry name" value="Peptidase_M41"/>
</dbReference>
<reference evidence="4 5" key="1">
    <citation type="submission" date="2016-10" db="EMBL/GenBank/DDBJ databases">
        <authorList>
            <person name="de Groot N.N."/>
        </authorList>
    </citation>
    <scope>NUCLEOTIDE SEQUENCE [LARGE SCALE GENOMIC DNA]</scope>
    <source>
        <strain evidence="4 5">CGMCC 1.8925</strain>
    </source>
</reference>
<keyword evidence="5" id="KW-1185">Reference proteome</keyword>
<dbReference type="Pfam" id="PF00004">
    <property type="entry name" value="AAA"/>
    <property type="match status" value="1"/>
</dbReference>
<feature type="region of interest" description="Disordered" evidence="2">
    <location>
        <begin position="698"/>
        <end position="718"/>
    </location>
</feature>
<dbReference type="InterPro" id="IPR027417">
    <property type="entry name" value="P-loop_NTPase"/>
</dbReference>
<dbReference type="SUPFAM" id="SSF52540">
    <property type="entry name" value="P-loop containing nucleoside triphosphate hydrolases"/>
    <property type="match status" value="1"/>
</dbReference>
<dbReference type="GO" id="GO:0004176">
    <property type="term" value="F:ATP-dependent peptidase activity"/>
    <property type="evidence" value="ECO:0007669"/>
    <property type="project" value="InterPro"/>
</dbReference>
<dbReference type="GO" id="GO:0016887">
    <property type="term" value="F:ATP hydrolysis activity"/>
    <property type="evidence" value="ECO:0007669"/>
    <property type="project" value="InterPro"/>
</dbReference>
<dbReference type="PANTHER" id="PTHR23076:SF97">
    <property type="entry name" value="ATP-DEPENDENT ZINC METALLOPROTEASE YME1L1"/>
    <property type="match status" value="1"/>
</dbReference>
<dbReference type="PANTHER" id="PTHR23076">
    <property type="entry name" value="METALLOPROTEASE M41 FTSH"/>
    <property type="match status" value="1"/>
</dbReference>
<dbReference type="InterPro" id="IPR003959">
    <property type="entry name" value="ATPase_AAA_core"/>
</dbReference>
<feature type="domain" description="AAA+ ATPase" evidence="3">
    <location>
        <begin position="294"/>
        <end position="433"/>
    </location>
</feature>
<dbReference type="AlphaFoldDB" id="A0A1G5G548"/>